<feature type="compositionally biased region" description="Pro residues" evidence="1">
    <location>
        <begin position="32"/>
        <end position="41"/>
    </location>
</feature>
<accession>A0A9W4J164</accession>
<organism evidence="2 3">
    <name type="scientific">Penicillium salamii</name>
    <dbReference type="NCBI Taxonomy" id="1612424"/>
    <lineage>
        <taxon>Eukaryota</taxon>
        <taxon>Fungi</taxon>
        <taxon>Dikarya</taxon>
        <taxon>Ascomycota</taxon>
        <taxon>Pezizomycotina</taxon>
        <taxon>Eurotiomycetes</taxon>
        <taxon>Eurotiomycetidae</taxon>
        <taxon>Eurotiales</taxon>
        <taxon>Aspergillaceae</taxon>
        <taxon>Penicillium</taxon>
    </lineage>
</organism>
<protein>
    <submittedName>
        <fullName evidence="2">Uncharacterized protein</fullName>
    </submittedName>
</protein>
<sequence length="304" mass="33726">MSNAVNPLVTASRVPLQAPLQVLQNRAAMATPVPPPGPPSAPLSATPSRPTPKPKSKYSNSSLPAPPLDDVQLDDVHAAFVEFRAKDEDKCLSVQCVYCQQSRAKNTSRQRQHLLECPAYLHVMKDSIPTNNLLHTFPTGDVARSLQIPAPTLELDFRMSIKMNPKVSVGPGTWGQREWVSFNGGQWAGRWGKGIVLLGGQDTRNVTKDSTTKLRANYILQTIDEPSAFVIVRMEGWLTGSREVLEKVIDFNMADGVNPGRYTYRVNLSMETGDERYTFLNTLMWIGSGCCRGYEVIFDSFRVN</sequence>
<dbReference type="Pfam" id="PF11578">
    <property type="entry name" value="DUF3237"/>
    <property type="match status" value="1"/>
</dbReference>
<gene>
    <name evidence="2" type="ORF">PSALAMII_LOCUS3998</name>
</gene>
<evidence type="ECO:0000313" key="3">
    <source>
        <dbReference type="Proteomes" id="UP001152649"/>
    </source>
</evidence>
<dbReference type="PANTHER" id="PTHR37315:SF1">
    <property type="entry name" value="UPF0311 PROTEIN BLR7842"/>
    <property type="match status" value="1"/>
</dbReference>
<evidence type="ECO:0000313" key="2">
    <source>
        <dbReference type="EMBL" id="CAG8363361.1"/>
    </source>
</evidence>
<feature type="region of interest" description="Disordered" evidence="1">
    <location>
        <begin position="27"/>
        <end position="69"/>
    </location>
</feature>
<dbReference type="PANTHER" id="PTHR37315">
    <property type="entry name" value="UPF0311 PROTEIN BLR7842"/>
    <property type="match status" value="1"/>
</dbReference>
<dbReference type="AlphaFoldDB" id="A0A9W4J164"/>
<name>A0A9W4J164_9EURO</name>
<dbReference type="Proteomes" id="UP001152649">
    <property type="component" value="Unassembled WGS sequence"/>
</dbReference>
<dbReference type="OrthoDB" id="3549121at2759"/>
<proteinExistence type="predicted"/>
<dbReference type="Gene3D" id="2.40.160.20">
    <property type="match status" value="1"/>
</dbReference>
<keyword evidence="3" id="KW-1185">Reference proteome</keyword>
<reference evidence="2" key="1">
    <citation type="submission" date="2021-07" db="EMBL/GenBank/DDBJ databases">
        <authorList>
            <person name="Branca A.L. A."/>
        </authorList>
    </citation>
    <scope>NUCLEOTIDE SEQUENCE</scope>
</reference>
<dbReference type="InterPro" id="IPR020915">
    <property type="entry name" value="UPF0311"/>
</dbReference>
<comment type="caution">
    <text evidence="2">The sequence shown here is derived from an EMBL/GenBank/DDBJ whole genome shotgun (WGS) entry which is preliminary data.</text>
</comment>
<dbReference type="EMBL" id="CAJVPG010000148">
    <property type="protein sequence ID" value="CAG8363361.1"/>
    <property type="molecule type" value="Genomic_DNA"/>
</dbReference>
<evidence type="ECO:0000256" key="1">
    <source>
        <dbReference type="SAM" id="MobiDB-lite"/>
    </source>
</evidence>